<name>A0A0P1GP43_9RHOB</name>
<keyword evidence="5" id="KW-1003">Cell membrane</keyword>
<dbReference type="STRING" id="928856.SAMN04488049_11924"/>
<feature type="transmembrane region" description="Helical" evidence="14">
    <location>
        <begin position="127"/>
        <end position="147"/>
    </location>
</feature>
<evidence type="ECO:0000256" key="3">
    <source>
        <dbReference type="ARBA" id="ARBA00008034"/>
    </source>
</evidence>
<evidence type="ECO:0000256" key="2">
    <source>
        <dbReference type="ARBA" id="ARBA00004651"/>
    </source>
</evidence>
<dbReference type="PANTHER" id="PTHR30477">
    <property type="entry name" value="ABC-TRANSPORTER METAL-BINDING PROTEIN"/>
    <property type="match status" value="1"/>
</dbReference>
<proteinExistence type="inferred from homology"/>
<evidence type="ECO:0000256" key="10">
    <source>
        <dbReference type="ARBA" id="ARBA00023065"/>
    </source>
</evidence>
<keyword evidence="9 14" id="KW-1133">Transmembrane helix</keyword>
<comment type="function">
    <text evidence="1">Involved in the high-affinity zinc uptake transport system.</text>
</comment>
<evidence type="ECO:0000256" key="5">
    <source>
        <dbReference type="ARBA" id="ARBA00022475"/>
    </source>
</evidence>
<evidence type="ECO:0000313" key="16">
    <source>
        <dbReference type="Proteomes" id="UP000052022"/>
    </source>
</evidence>
<keyword evidence="4 13" id="KW-0813">Transport</keyword>
<keyword evidence="16" id="KW-1185">Reference proteome</keyword>
<evidence type="ECO:0000256" key="4">
    <source>
        <dbReference type="ARBA" id="ARBA00022448"/>
    </source>
</evidence>
<dbReference type="GO" id="GO:0006829">
    <property type="term" value="P:zinc ion transport"/>
    <property type="evidence" value="ECO:0007669"/>
    <property type="project" value="UniProtKB-KW"/>
</dbReference>
<evidence type="ECO:0000256" key="12">
    <source>
        <dbReference type="ARBA" id="ARBA00040080"/>
    </source>
</evidence>
<sequence>MTLLDDFLIRAALAGFGVAIAAAPLGCFVVWRRMAYFGDATAHASILGVALALAFDTSIFGGVLCCALIMATTVSTLSGRGYAMDTLLGVLAHSALAFGLVAVSFLRGVRIDLMAYLFGDILAVGRADLVVIWLGAALVLGLLIWRWSSLLTATLNQELAQAAGINPRREQLILTLALAVVVAVAIKVVGVLLIAAMLLIPAATARSLSRTPEQMAVVAALIGGVAVIGGLQLSFQFDTPTGPSIVCLSTVFFAISSFARLLQRSR</sequence>
<evidence type="ECO:0000256" key="7">
    <source>
        <dbReference type="ARBA" id="ARBA00022833"/>
    </source>
</evidence>
<dbReference type="InterPro" id="IPR001626">
    <property type="entry name" value="ABC_TroCD"/>
</dbReference>
<evidence type="ECO:0000256" key="14">
    <source>
        <dbReference type="SAM" id="Phobius"/>
    </source>
</evidence>
<evidence type="ECO:0000313" key="15">
    <source>
        <dbReference type="EMBL" id="CUH77058.1"/>
    </source>
</evidence>
<feature type="transmembrane region" description="Helical" evidence="14">
    <location>
        <begin position="43"/>
        <end position="70"/>
    </location>
</feature>
<reference evidence="15 16" key="1">
    <citation type="submission" date="2015-09" db="EMBL/GenBank/DDBJ databases">
        <authorList>
            <consortium name="Swine Surveillance"/>
        </authorList>
    </citation>
    <scope>NUCLEOTIDE SEQUENCE [LARGE SCALE GENOMIC DNA]</scope>
    <source>
        <strain evidence="15 16">CECT 7557</strain>
    </source>
</reference>
<evidence type="ECO:0000256" key="6">
    <source>
        <dbReference type="ARBA" id="ARBA00022692"/>
    </source>
</evidence>
<feature type="transmembrane region" description="Helical" evidence="14">
    <location>
        <begin position="176"/>
        <end position="203"/>
    </location>
</feature>
<feature type="transmembrane region" description="Helical" evidence="14">
    <location>
        <begin position="12"/>
        <end position="31"/>
    </location>
</feature>
<dbReference type="Pfam" id="PF00950">
    <property type="entry name" value="ABC-3"/>
    <property type="match status" value="1"/>
</dbReference>
<feature type="transmembrane region" description="Helical" evidence="14">
    <location>
        <begin position="82"/>
        <end position="106"/>
    </location>
</feature>
<accession>A0A0P1GP43</accession>
<evidence type="ECO:0000256" key="8">
    <source>
        <dbReference type="ARBA" id="ARBA00022906"/>
    </source>
</evidence>
<comment type="subcellular location">
    <subcellularLocation>
        <location evidence="2 13">Cell membrane</location>
        <topology evidence="2 13">Multi-pass membrane protein</topology>
    </subcellularLocation>
</comment>
<keyword evidence="7" id="KW-0862">Zinc</keyword>
<keyword evidence="6 13" id="KW-0812">Transmembrane</keyword>
<dbReference type="InterPro" id="IPR037294">
    <property type="entry name" value="ABC_BtuC-like"/>
</dbReference>
<dbReference type="RefSeq" id="WP_058289303.1">
    <property type="nucleotide sequence ID" value="NZ_CYSD01000017.1"/>
</dbReference>
<gene>
    <name evidence="15" type="primary">znuB</name>
    <name evidence="15" type="ORF">TRM7557_01189</name>
</gene>
<feature type="transmembrane region" description="Helical" evidence="14">
    <location>
        <begin position="215"/>
        <end position="235"/>
    </location>
</feature>
<dbReference type="GO" id="GO:0055085">
    <property type="term" value="P:transmembrane transport"/>
    <property type="evidence" value="ECO:0007669"/>
    <property type="project" value="InterPro"/>
</dbReference>
<keyword evidence="8" id="KW-0864">Zinc transport</keyword>
<comment type="similarity">
    <text evidence="3 13">Belongs to the ABC-3 integral membrane protein family.</text>
</comment>
<feature type="transmembrane region" description="Helical" evidence="14">
    <location>
        <begin position="241"/>
        <end position="262"/>
    </location>
</feature>
<evidence type="ECO:0000256" key="11">
    <source>
        <dbReference type="ARBA" id="ARBA00023136"/>
    </source>
</evidence>
<dbReference type="SUPFAM" id="SSF81345">
    <property type="entry name" value="ABC transporter involved in vitamin B12 uptake, BtuC"/>
    <property type="match status" value="1"/>
</dbReference>
<evidence type="ECO:0000256" key="9">
    <source>
        <dbReference type="ARBA" id="ARBA00022989"/>
    </source>
</evidence>
<organism evidence="15 16">
    <name type="scientific">Tritonibacter multivorans</name>
    <dbReference type="NCBI Taxonomy" id="928856"/>
    <lineage>
        <taxon>Bacteria</taxon>
        <taxon>Pseudomonadati</taxon>
        <taxon>Pseudomonadota</taxon>
        <taxon>Alphaproteobacteria</taxon>
        <taxon>Rhodobacterales</taxon>
        <taxon>Paracoccaceae</taxon>
        <taxon>Tritonibacter</taxon>
    </lineage>
</organism>
<keyword evidence="11 14" id="KW-0472">Membrane</keyword>
<dbReference type="CDD" id="cd06550">
    <property type="entry name" value="TM_ABC_iron-siderophores_like"/>
    <property type="match status" value="1"/>
</dbReference>
<protein>
    <recommendedName>
        <fullName evidence="12">High-affinity zinc uptake system membrane protein ZnuB</fullName>
    </recommendedName>
</protein>
<dbReference type="AlphaFoldDB" id="A0A0P1GP43"/>
<evidence type="ECO:0000256" key="1">
    <source>
        <dbReference type="ARBA" id="ARBA00002313"/>
    </source>
</evidence>
<dbReference type="Gene3D" id="1.10.3470.10">
    <property type="entry name" value="ABC transporter involved in vitamin B12 uptake, BtuC"/>
    <property type="match status" value="1"/>
</dbReference>
<dbReference type="Proteomes" id="UP000052022">
    <property type="component" value="Unassembled WGS sequence"/>
</dbReference>
<dbReference type="OrthoDB" id="9783937at2"/>
<dbReference type="EMBL" id="CYSD01000017">
    <property type="protein sequence ID" value="CUH77058.1"/>
    <property type="molecule type" value="Genomic_DNA"/>
</dbReference>
<dbReference type="PANTHER" id="PTHR30477:SF23">
    <property type="entry name" value="HIGH-AFFINITY ZINC UPTAKE SYSTEM MEMBRANE PROTEIN ZNUB"/>
    <property type="match status" value="1"/>
</dbReference>
<keyword evidence="10" id="KW-0406">Ion transport</keyword>
<dbReference type="GO" id="GO:0043190">
    <property type="term" value="C:ATP-binding cassette (ABC) transporter complex"/>
    <property type="evidence" value="ECO:0007669"/>
    <property type="project" value="InterPro"/>
</dbReference>
<evidence type="ECO:0000256" key="13">
    <source>
        <dbReference type="RuleBase" id="RU003943"/>
    </source>
</evidence>
<dbReference type="GO" id="GO:0010043">
    <property type="term" value="P:response to zinc ion"/>
    <property type="evidence" value="ECO:0007669"/>
    <property type="project" value="TreeGrafter"/>
</dbReference>